<protein>
    <submittedName>
        <fullName evidence="2">Uncharacterized protein</fullName>
    </submittedName>
</protein>
<evidence type="ECO:0000313" key="3">
    <source>
        <dbReference type="Proteomes" id="UP000193719"/>
    </source>
</evidence>
<dbReference type="AlphaFoldDB" id="A0A1Y1VHW3"/>
<dbReference type="EMBL" id="MCFH01000007">
    <property type="protein sequence ID" value="ORX56632.1"/>
    <property type="molecule type" value="Genomic_DNA"/>
</dbReference>
<keyword evidence="1" id="KW-1133">Transmembrane helix</keyword>
<comment type="caution">
    <text evidence="2">The sequence shown here is derived from an EMBL/GenBank/DDBJ whole genome shotgun (WGS) entry which is preliminary data.</text>
</comment>
<proteinExistence type="predicted"/>
<feature type="transmembrane region" description="Helical" evidence="1">
    <location>
        <begin position="16"/>
        <end position="38"/>
    </location>
</feature>
<gene>
    <name evidence="2" type="ORF">BCR36DRAFT_280255</name>
</gene>
<dbReference type="OrthoDB" id="2147839at2759"/>
<keyword evidence="1" id="KW-0472">Membrane</keyword>
<reference evidence="2 3" key="1">
    <citation type="submission" date="2016-08" db="EMBL/GenBank/DDBJ databases">
        <title>Genomes of anaerobic fungi encode conserved fungal cellulosomes for biomass hydrolysis.</title>
        <authorList>
            <consortium name="DOE Joint Genome Institute"/>
            <person name="Haitjema C.H."/>
            <person name="Gilmore S.P."/>
            <person name="Henske J.K."/>
            <person name="Solomon K.V."/>
            <person name="De Groot R."/>
            <person name="Kuo A."/>
            <person name="Mondo S.J."/>
            <person name="Salamov A.A."/>
            <person name="Labutti K."/>
            <person name="Zhao Z."/>
            <person name="Chiniquy J."/>
            <person name="Barry K."/>
            <person name="Brewer H.M."/>
            <person name="Purvine S.O."/>
            <person name="Wright A.T."/>
            <person name="Boxma B."/>
            <person name="Van Alen T."/>
            <person name="Hackstein J.H."/>
            <person name="Baker S.E."/>
            <person name="Grigoriev I.V."/>
            <person name="O'Malley M.A."/>
        </authorList>
    </citation>
    <scope>NUCLEOTIDE SEQUENCE [LARGE SCALE GENOMIC DNA]</scope>
    <source>
        <strain evidence="3">finn</strain>
    </source>
</reference>
<evidence type="ECO:0000313" key="2">
    <source>
        <dbReference type="EMBL" id="ORX56632.1"/>
    </source>
</evidence>
<dbReference type="Proteomes" id="UP000193719">
    <property type="component" value="Unassembled WGS sequence"/>
</dbReference>
<reference evidence="2 3" key="2">
    <citation type="submission" date="2016-08" db="EMBL/GenBank/DDBJ databases">
        <title>Pervasive Adenine N6-methylation of Active Genes in Fungi.</title>
        <authorList>
            <consortium name="DOE Joint Genome Institute"/>
            <person name="Mondo S.J."/>
            <person name="Dannebaum R.O."/>
            <person name="Kuo R.C."/>
            <person name="Labutti K."/>
            <person name="Haridas S."/>
            <person name="Kuo A."/>
            <person name="Salamov A."/>
            <person name="Ahrendt S.R."/>
            <person name="Lipzen A."/>
            <person name="Sullivan W."/>
            <person name="Andreopoulos W.B."/>
            <person name="Clum A."/>
            <person name="Lindquist E."/>
            <person name="Daum C."/>
            <person name="Ramamoorthy G.K."/>
            <person name="Gryganskyi A."/>
            <person name="Culley D."/>
            <person name="Magnuson J.K."/>
            <person name="James T.Y."/>
            <person name="O'Malley M.A."/>
            <person name="Stajich J.E."/>
            <person name="Spatafora J.W."/>
            <person name="Visel A."/>
            <person name="Grigoriev I.V."/>
        </authorList>
    </citation>
    <scope>NUCLEOTIDE SEQUENCE [LARGE SCALE GENOMIC DNA]</scope>
    <source>
        <strain evidence="3">finn</strain>
    </source>
</reference>
<sequence length="408" mass="47812">MIPNNTIYEAGFKSQFFTIVLISSSLIFSIWTFTRLIIKFSQNEENQKQLNILYQKCLDILNYYLDDFKFIEEAIKYFQKNYRHKQVNESIAVEDGLLKPCTKKDTIYCDEYFEKVVQKHKSEKNKYSDVSIYLTLTNGVTLNYIPKYPWYWDGVELFMGIQPNIKQVYNYNFLSPDYVPSLNIVKPNDSNKNLVYETKNVETEKEAQTKNQYSLTLTEPTDEEKKLSTLLLTKNNTINTISISSIPVVNTIISNNENNEIENVSVPIETKETKNMTNDIIIIPQNYKIESNSISLDLKNSLKHSKSISYISKEDQSVSIRKSKSLPNLNEEKKSSSKQLQKQKFLKKLKHKKQPKIIYPSIPVNPDLSFVPLYMKDLNESKIERRVKHSDMENTYKKLKFEVQRKLK</sequence>
<organism evidence="2 3">
    <name type="scientific">Piromyces finnis</name>
    <dbReference type="NCBI Taxonomy" id="1754191"/>
    <lineage>
        <taxon>Eukaryota</taxon>
        <taxon>Fungi</taxon>
        <taxon>Fungi incertae sedis</taxon>
        <taxon>Chytridiomycota</taxon>
        <taxon>Chytridiomycota incertae sedis</taxon>
        <taxon>Neocallimastigomycetes</taxon>
        <taxon>Neocallimastigales</taxon>
        <taxon>Neocallimastigaceae</taxon>
        <taxon>Piromyces</taxon>
    </lineage>
</organism>
<evidence type="ECO:0000256" key="1">
    <source>
        <dbReference type="SAM" id="Phobius"/>
    </source>
</evidence>
<dbReference type="SMR" id="A0A1Y1VHW3"/>
<keyword evidence="3" id="KW-1185">Reference proteome</keyword>
<name>A0A1Y1VHW3_9FUNG</name>
<keyword evidence="1" id="KW-0812">Transmembrane</keyword>
<accession>A0A1Y1VHW3</accession>